<name>A0A4Y9Y170_9APHY</name>
<evidence type="ECO:0000313" key="2">
    <source>
        <dbReference type="EMBL" id="TFY56196.1"/>
    </source>
</evidence>
<feature type="signal peptide" evidence="1">
    <location>
        <begin position="1"/>
        <end position="23"/>
    </location>
</feature>
<reference evidence="2 3" key="1">
    <citation type="submission" date="2019-01" db="EMBL/GenBank/DDBJ databases">
        <title>Genome sequencing of the rare red list fungi Fomitopsis rosea.</title>
        <authorList>
            <person name="Buettner E."/>
            <person name="Kellner H."/>
        </authorList>
    </citation>
    <scope>NUCLEOTIDE SEQUENCE [LARGE SCALE GENOMIC DNA]</scope>
    <source>
        <strain evidence="2 3">DSM 105464</strain>
    </source>
</reference>
<comment type="caution">
    <text evidence="2">The sequence shown here is derived from an EMBL/GenBank/DDBJ whole genome shotgun (WGS) entry which is preliminary data.</text>
</comment>
<protein>
    <submittedName>
        <fullName evidence="2">Uncharacterized protein</fullName>
    </submittedName>
</protein>
<proteinExistence type="predicted"/>
<dbReference type="AlphaFoldDB" id="A0A4Y9Y170"/>
<evidence type="ECO:0000256" key="1">
    <source>
        <dbReference type="SAM" id="SignalP"/>
    </source>
</evidence>
<dbReference type="Proteomes" id="UP000298390">
    <property type="component" value="Unassembled WGS sequence"/>
</dbReference>
<accession>A0A4Y9Y170</accession>
<keyword evidence="1" id="KW-0732">Signal</keyword>
<gene>
    <name evidence="2" type="ORF">EVJ58_g7789</name>
</gene>
<organism evidence="2 3">
    <name type="scientific">Rhodofomes roseus</name>
    <dbReference type="NCBI Taxonomy" id="34475"/>
    <lineage>
        <taxon>Eukaryota</taxon>
        <taxon>Fungi</taxon>
        <taxon>Dikarya</taxon>
        <taxon>Basidiomycota</taxon>
        <taxon>Agaricomycotina</taxon>
        <taxon>Agaricomycetes</taxon>
        <taxon>Polyporales</taxon>
        <taxon>Rhodofomes</taxon>
    </lineage>
</organism>
<dbReference type="EMBL" id="SEKV01000525">
    <property type="protein sequence ID" value="TFY56196.1"/>
    <property type="molecule type" value="Genomic_DNA"/>
</dbReference>
<evidence type="ECO:0000313" key="3">
    <source>
        <dbReference type="Proteomes" id="UP000298390"/>
    </source>
</evidence>
<feature type="chain" id="PRO_5021484855" evidence="1">
    <location>
        <begin position="24"/>
        <end position="66"/>
    </location>
</feature>
<sequence>MQVKQVAILFTALVLPFIAGAMGAPTGDGVNIAEELAKRQCQISFSYAYCKGSDLLDNEQRRGTRG</sequence>